<proteinExistence type="predicted"/>
<gene>
    <name evidence="1" type="ORF">SAMN05428964_105186</name>
</gene>
<evidence type="ECO:0000313" key="2">
    <source>
        <dbReference type="Proteomes" id="UP000219068"/>
    </source>
</evidence>
<dbReference type="RefSeq" id="WP_097052746.1">
    <property type="nucleotide sequence ID" value="NZ_OBMM01000005.1"/>
</dbReference>
<reference evidence="1 2" key="1">
    <citation type="submission" date="2017-08" db="EMBL/GenBank/DDBJ databases">
        <authorList>
            <person name="de Groot N.N."/>
        </authorList>
    </citation>
    <scope>NUCLEOTIDE SEQUENCE [LARGE SCALE GENOMIC DNA]</scope>
    <source>
        <strain evidence="1 2">USBA 78</strain>
    </source>
</reference>
<dbReference type="AlphaFoldDB" id="A0A285TSL7"/>
<dbReference type="Proteomes" id="UP000219068">
    <property type="component" value="Unassembled WGS sequence"/>
</dbReference>
<name>A0A285TSL7_9PROT</name>
<protein>
    <submittedName>
        <fullName evidence="1">Uncharacterized protein</fullName>
    </submittedName>
</protein>
<sequence>MQETQQDSALTDADARYAAHRSIAHLKSIADDISERNLFRVTGKLDEAAYVKEVILPFINLAEAATLRGDLILAADSVGRCLARVRVDLIDREVLVPTSNSLDVETRLSEIQDALKSIGFDESKTVAVVSATGTTQIIWWNNYALAVEIAAVGQHASDLMHPKLPEEPGVYVWSGRLAKDTGFNLEDYNLIWNGWLRTATIDDLADLGVASSEPADESALLFGKMTDEIALISVGPDLNAILCEAIGAVAGRFVREGNTDAQEAGFDGLPTEPGLYVWRGEPRMTSQFPGFEEVDWVGNIRRATLSDIAEFGLSYSDAEQYIRTTGATHRAVA</sequence>
<evidence type="ECO:0000313" key="1">
    <source>
        <dbReference type="EMBL" id="SOC26716.1"/>
    </source>
</evidence>
<organism evidence="1 2">
    <name type="scientific">Thalassospira xiamenensis</name>
    <dbReference type="NCBI Taxonomy" id="220697"/>
    <lineage>
        <taxon>Bacteria</taxon>
        <taxon>Pseudomonadati</taxon>
        <taxon>Pseudomonadota</taxon>
        <taxon>Alphaproteobacteria</taxon>
        <taxon>Rhodospirillales</taxon>
        <taxon>Thalassospiraceae</taxon>
        <taxon>Thalassospira</taxon>
    </lineage>
</organism>
<accession>A0A285TSL7</accession>
<dbReference type="EMBL" id="OBMM01000005">
    <property type="protein sequence ID" value="SOC26716.1"/>
    <property type="molecule type" value="Genomic_DNA"/>
</dbReference>